<reference evidence="2 3" key="1">
    <citation type="submission" date="2020-02" db="EMBL/GenBank/DDBJ databases">
        <authorList>
            <person name="Criscuolo A."/>
        </authorList>
    </citation>
    <scope>NUCLEOTIDE SEQUENCE [LARGE SCALE GENOMIC DNA]</scope>
    <source>
        <strain evidence="2">CIP105534</strain>
    </source>
</reference>
<protein>
    <recommendedName>
        <fullName evidence="4">Urease-associated protein</fullName>
    </recommendedName>
</protein>
<dbReference type="InterPro" id="IPR011727">
    <property type="entry name" value="CHP02117"/>
</dbReference>
<organism evidence="2 3">
    <name type="scientific">Flavobacterium bizetiae</name>
    <dbReference type="NCBI Taxonomy" id="2704140"/>
    <lineage>
        <taxon>Bacteria</taxon>
        <taxon>Pseudomonadati</taxon>
        <taxon>Bacteroidota</taxon>
        <taxon>Flavobacteriia</taxon>
        <taxon>Flavobacteriales</taxon>
        <taxon>Flavobacteriaceae</taxon>
        <taxon>Flavobacterium</taxon>
    </lineage>
</organism>
<dbReference type="RefSeq" id="WP_173970392.1">
    <property type="nucleotide sequence ID" value="NZ_CADCSU010000075.1"/>
</dbReference>
<dbReference type="NCBIfam" id="TIGR02117">
    <property type="entry name" value="chp_urease_rgn"/>
    <property type="match status" value="1"/>
</dbReference>
<evidence type="ECO:0008006" key="4">
    <source>
        <dbReference type="Google" id="ProtNLM"/>
    </source>
</evidence>
<keyword evidence="1" id="KW-0472">Membrane</keyword>
<dbReference type="AlphaFoldDB" id="A0A6J4GEH6"/>
<evidence type="ECO:0000313" key="2">
    <source>
        <dbReference type="EMBL" id="CAA9197616.1"/>
    </source>
</evidence>
<dbReference type="Proteomes" id="UP000479938">
    <property type="component" value="Unassembled WGS sequence"/>
</dbReference>
<proteinExistence type="predicted"/>
<keyword evidence="3" id="KW-1185">Reference proteome</keyword>
<keyword evidence="1" id="KW-0812">Transmembrane</keyword>
<feature type="transmembrane region" description="Helical" evidence="1">
    <location>
        <begin position="7"/>
        <end position="29"/>
    </location>
</feature>
<sequence length="224" mass="25236">MKKALKIALKIFLVFLGFILIYLIAVFSLSKITVQQEPNTKPEVEIYILTNGVHTDIVMPTKSDQIDWSQKVQFANTKAADSTYKYLAMGWGDKGFYLETPEWSDLKASVAFKAASGLSNTAIHATYYRALKEGDDCKKMMISKEQYDRLIQYINNSFQKDASGNFLPIKTDANYGKTDAFYEANGSYSLFHTCNTWANSALKASGQKCCFWTATDSGIFSKYK</sequence>
<gene>
    <name evidence="2" type="ORF">FLA105534_01744</name>
</gene>
<evidence type="ECO:0000256" key="1">
    <source>
        <dbReference type="SAM" id="Phobius"/>
    </source>
</evidence>
<name>A0A6J4GEH6_9FLAO</name>
<dbReference type="Pfam" id="PF09601">
    <property type="entry name" value="DUF2459"/>
    <property type="match status" value="1"/>
</dbReference>
<keyword evidence="1" id="KW-1133">Transmembrane helix</keyword>
<evidence type="ECO:0000313" key="3">
    <source>
        <dbReference type="Proteomes" id="UP000479938"/>
    </source>
</evidence>
<dbReference type="EMBL" id="CADCSU010000075">
    <property type="protein sequence ID" value="CAA9197616.1"/>
    <property type="molecule type" value="Genomic_DNA"/>
</dbReference>
<accession>A0A6J4GEH6</accession>